<comment type="caution">
    <text evidence="1">The sequence shown here is derived from an EMBL/GenBank/DDBJ whole genome shotgun (WGS) entry which is preliminary data.</text>
</comment>
<organism evidence="1 2">
    <name type="scientific">Stylosanthes scabra</name>
    <dbReference type="NCBI Taxonomy" id="79078"/>
    <lineage>
        <taxon>Eukaryota</taxon>
        <taxon>Viridiplantae</taxon>
        <taxon>Streptophyta</taxon>
        <taxon>Embryophyta</taxon>
        <taxon>Tracheophyta</taxon>
        <taxon>Spermatophyta</taxon>
        <taxon>Magnoliopsida</taxon>
        <taxon>eudicotyledons</taxon>
        <taxon>Gunneridae</taxon>
        <taxon>Pentapetalae</taxon>
        <taxon>rosids</taxon>
        <taxon>fabids</taxon>
        <taxon>Fabales</taxon>
        <taxon>Fabaceae</taxon>
        <taxon>Papilionoideae</taxon>
        <taxon>50 kb inversion clade</taxon>
        <taxon>dalbergioids sensu lato</taxon>
        <taxon>Dalbergieae</taxon>
        <taxon>Pterocarpus clade</taxon>
        <taxon>Stylosanthes</taxon>
    </lineage>
</organism>
<dbReference type="Proteomes" id="UP001341840">
    <property type="component" value="Unassembled WGS sequence"/>
</dbReference>
<reference evidence="1 2" key="1">
    <citation type="journal article" date="2023" name="Plants (Basel)">
        <title>Bridging the Gap: Combining Genomics and Transcriptomics Approaches to Understand Stylosanthes scabra, an Orphan Legume from the Brazilian Caatinga.</title>
        <authorList>
            <person name="Ferreira-Neto J.R.C."/>
            <person name="da Silva M.D."/>
            <person name="Binneck E."/>
            <person name="de Melo N.F."/>
            <person name="da Silva R.H."/>
            <person name="de Melo A.L.T.M."/>
            <person name="Pandolfi V."/>
            <person name="Bustamante F.O."/>
            <person name="Brasileiro-Vidal A.C."/>
            <person name="Benko-Iseppon A.M."/>
        </authorList>
    </citation>
    <scope>NUCLEOTIDE SEQUENCE [LARGE SCALE GENOMIC DNA]</scope>
    <source>
        <tissue evidence="1">Leaves</tissue>
    </source>
</reference>
<evidence type="ECO:0000313" key="2">
    <source>
        <dbReference type="Proteomes" id="UP001341840"/>
    </source>
</evidence>
<dbReference type="EMBL" id="JASCZI010211640">
    <property type="protein sequence ID" value="MED6195432.1"/>
    <property type="molecule type" value="Genomic_DNA"/>
</dbReference>
<accession>A0ABU6XCN5</accession>
<sequence length="119" mass="13710">MWNWVHQRKPSVTMKLTRGRASRAFSKCGCMESVDKAKTGTWKGACLCTLLRGRWGWGMGLSRRRLRCRQDTPPRRAVSRCGDHGDCHVAVEKDAAELEEGYDVTFCHEWEEKNVLLLR</sequence>
<name>A0ABU6XCN5_9FABA</name>
<keyword evidence="2" id="KW-1185">Reference proteome</keyword>
<proteinExistence type="predicted"/>
<evidence type="ECO:0000313" key="1">
    <source>
        <dbReference type="EMBL" id="MED6195432.1"/>
    </source>
</evidence>
<gene>
    <name evidence="1" type="ORF">PIB30_037789</name>
</gene>
<protein>
    <submittedName>
        <fullName evidence="1">Uncharacterized protein</fullName>
    </submittedName>
</protein>